<name>A0ABY6HQ02_9ARCH</name>
<dbReference type="Gene3D" id="2.30.30.100">
    <property type="match status" value="1"/>
</dbReference>
<dbReference type="InterPro" id="IPR001163">
    <property type="entry name" value="Sm_dom_euk/arc"/>
</dbReference>
<evidence type="ECO:0000313" key="3">
    <source>
        <dbReference type="Proteomes" id="UP001208689"/>
    </source>
</evidence>
<dbReference type="EMBL" id="CP104013">
    <property type="protein sequence ID" value="UYP45598.1"/>
    <property type="molecule type" value="Genomic_DNA"/>
</dbReference>
<dbReference type="PROSITE" id="PS52002">
    <property type="entry name" value="SM"/>
    <property type="match status" value="1"/>
</dbReference>
<gene>
    <name evidence="2" type="ORF">NEF87_001883</name>
</gene>
<dbReference type="Pfam" id="PF01423">
    <property type="entry name" value="LSM"/>
    <property type="match status" value="1"/>
</dbReference>
<sequence>MTPPVAAHDPISTLGKSLGKTILIKCKRQKVFKGQLKSYDSHLNVLLEKVHYTYNVRLDDEEKTLEEKSEDLDRIILRGDSIVFIGLSA</sequence>
<accession>A0ABY6HQ02</accession>
<keyword evidence="3" id="KW-1185">Reference proteome</keyword>
<dbReference type="Proteomes" id="UP001208689">
    <property type="component" value="Chromosome"/>
</dbReference>
<organism evidence="2 3">
    <name type="scientific">Candidatus Lokiarchaeum ossiferum</name>
    <dbReference type="NCBI Taxonomy" id="2951803"/>
    <lineage>
        <taxon>Archaea</taxon>
        <taxon>Promethearchaeati</taxon>
        <taxon>Promethearchaeota</taxon>
        <taxon>Promethearchaeia</taxon>
        <taxon>Promethearchaeales</taxon>
        <taxon>Promethearchaeaceae</taxon>
        <taxon>Candidatus Lokiarchaeum</taxon>
    </lineage>
</organism>
<protein>
    <submittedName>
        <fullName evidence="2">SnRNP Sm-like protein</fullName>
    </submittedName>
</protein>
<dbReference type="InterPro" id="IPR040002">
    <property type="entry name" value="Sm-like_LSM3"/>
</dbReference>
<proteinExistence type="predicted"/>
<dbReference type="InterPro" id="IPR010920">
    <property type="entry name" value="LSM_dom_sf"/>
</dbReference>
<reference evidence="2" key="1">
    <citation type="submission" date="2022-09" db="EMBL/GenBank/DDBJ databases">
        <title>Actin cytoskeleton and complex cell architecture in an #Asgard archaeon.</title>
        <authorList>
            <person name="Ponce Toledo R.I."/>
            <person name="Schleper C."/>
            <person name="Rodrigues Oliveira T."/>
            <person name="Wollweber F."/>
            <person name="Xu J."/>
            <person name="Rittmann S."/>
            <person name="Klingl A."/>
            <person name="Pilhofer M."/>
        </authorList>
    </citation>
    <scope>NUCLEOTIDE SEQUENCE</scope>
    <source>
        <strain evidence="2">B-35</strain>
    </source>
</reference>
<dbReference type="PANTHER" id="PTHR13110">
    <property type="entry name" value="U6 SNRNA-ASSOCIATED SM-LIKE PROTEIN LSM3"/>
    <property type="match status" value="1"/>
</dbReference>
<evidence type="ECO:0000313" key="2">
    <source>
        <dbReference type="EMBL" id="UYP45598.1"/>
    </source>
</evidence>
<dbReference type="SMART" id="SM00651">
    <property type="entry name" value="Sm"/>
    <property type="match status" value="1"/>
</dbReference>
<evidence type="ECO:0000259" key="1">
    <source>
        <dbReference type="PROSITE" id="PS52002"/>
    </source>
</evidence>
<dbReference type="InterPro" id="IPR047575">
    <property type="entry name" value="Sm"/>
</dbReference>
<dbReference type="SUPFAM" id="SSF50182">
    <property type="entry name" value="Sm-like ribonucleoproteins"/>
    <property type="match status" value="1"/>
</dbReference>
<feature type="domain" description="Sm" evidence="1">
    <location>
        <begin position="9"/>
        <end position="89"/>
    </location>
</feature>